<accession>W4Q6H0</accession>
<gene>
    <name evidence="2" type="ORF">JCM9140_3707</name>
</gene>
<protein>
    <submittedName>
        <fullName evidence="2">Adenine deaminase</fullName>
    </submittedName>
</protein>
<evidence type="ECO:0000259" key="1">
    <source>
        <dbReference type="Pfam" id="PF13382"/>
    </source>
</evidence>
<evidence type="ECO:0000313" key="2">
    <source>
        <dbReference type="EMBL" id="GAE27555.1"/>
    </source>
</evidence>
<organism evidence="2 3">
    <name type="scientific">Halalkalibacter wakoensis JCM 9140</name>
    <dbReference type="NCBI Taxonomy" id="1236970"/>
    <lineage>
        <taxon>Bacteria</taxon>
        <taxon>Bacillati</taxon>
        <taxon>Bacillota</taxon>
        <taxon>Bacilli</taxon>
        <taxon>Bacillales</taxon>
        <taxon>Bacillaceae</taxon>
        <taxon>Halalkalibacter</taxon>
    </lineage>
</organism>
<reference evidence="2" key="1">
    <citation type="journal article" date="2014" name="Genome Announc.">
        <title>Draft Genome Sequences of Three Alkaliphilic Bacillus Strains, Bacillus wakoensis JCM 9140T, Bacillus akibai JCM 9157T, and Bacillus hemicellulosilyticus JCM 9152T.</title>
        <authorList>
            <person name="Yuki M."/>
            <person name="Oshima K."/>
            <person name="Suda W."/>
            <person name="Oshida Y."/>
            <person name="Kitamura K."/>
            <person name="Iida T."/>
            <person name="Hattori M."/>
            <person name="Ohkuma M."/>
        </authorList>
    </citation>
    <scope>NUCLEOTIDE SEQUENCE [LARGE SCALE GENOMIC DNA]</scope>
    <source>
        <strain evidence="2">JCM 9140</strain>
    </source>
</reference>
<proteinExistence type="predicted"/>
<dbReference type="STRING" id="1236970.JCM9140_3707"/>
<dbReference type="InterPro" id="IPR026912">
    <property type="entry name" value="Adenine_deam_C"/>
</dbReference>
<dbReference type="EMBL" id="BAUT01000055">
    <property type="protein sequence ID" value="GAE27555.1"/>
    <property type="molecule type" value="Genomic_DNA"/>
</dbReference>
<dbReference type="Proteomes" id="UP000018890">
    <property type="component" value="Unassembled WGS sequence"/>
</dbReference>
<keyword evidence="3" id="KW-1185">Reference proteome</keyword>
<dbReference type="AlphaFoldDB" id="W4Q6H0"/>
<comment type="caution">
    <text evidence="2">The sequence shown here is derived from an EMBL/GenBank/DDBJ whole genome shotgun (WGS) entry which is preliminary data.</text>
</comment>
<feature type="domain" description="Adenine deaminase C-terminal" evidence="1">
    <location>
        <begin position="85"/>
        <end position="155"/>
    </location>
</feature>
<evidence type="ECO:0000313" key="3">
    <source>
        <dbReference type="Proteomes" id="UP000018890"/>
    </source>
</evidence>
<sequence length="155" mass="17406">MIAPGRVAHLNILEDIHNPLPSSVIAKGKWIVRDGEHIDEFGEFDWSNYGIEPYRIDWDITEEDLSFSMAMGIEMMNSVILKPYQIPIESTNKVLSTNHDESFFVMIDKSGKWHIATMIKGFATHVSGFASSFSNTGDVILIGKNVTDMVSALER</sequence>
<name>W4Q6H0_9BACI</name>
<dbReference type="Pfam" id="PF13382">
    <property type="entry name" value="Adenine_deam_C"/>
    <property type="match status" value="1"/>
</dbReference>